<evidence type="ECO:0000256" key="5">
    <source>
        <dbReference type="ARBA" id="ARBA00022723"/>
    </source>
</evidence>
<evidence type="ECO:0000256" key="12">
    <source>
        <dbReference type="SAM" id="MobiDB-lite"/>
    </source>
</evidence>
<keyword evidence="11" id="KW-0472">Membrane</keyword>
<keyword evidence="8" id="KW-0560">Oxidoreductase</keyword>
<comment type="similarity">
    <text evidence="3">Belongs to the cytochrome P450 family.</text>
</comment>
<evidence type="ECO:0000313" key="13">
    <source>
        <dbReference type="EMBL" id="KAH0620192.1"/>
    </source>
</evidence>
<comment type="subcellular location">
    <subcellularLocation>
        <location evidence="2">Endoplasmic reticulum membrane</location>
        <topology evidence="2">Peripheral membrane protein</topology>
    </subcellularLocation>
    <subcellularLocation>
        <location evidence="1">Microsome membrane</location>
        <topology evidence="1">Peripheral membrane protein</topology>
    </subcellularLocation>
</comment>
<feature type="compositionally biased region" description="Acidic residues" evidence="12">
    <location>
        <begin position="257"/>
        <end position="273"/>
    </location>
</feature>
<proteinExistence type="inferred from homology"/>
<reference evidence="13 14" key="1">
    <citation type="journal article" date="2022" name="Gigascience">
        <title>A chromosome-level genome assembly and annotation of the desert horned lizard, Phrynosoma platyrhinos, provides insight into chromosomal rearrangements among reptiles.</title>
        <authorList>
            <person name="Koochekian N."/>
            <person name="Ascanio A."/>
            <person name="Farleigh K."/>
            <person name="Card D.C."/>
            <person name="Schield D.R."/>
            <person name="Castoe T.A."/>
            <person name="Jezkova T."/>
        </authorList>
    </citation>
    <scope>NUCLEOTIDE SEQUENCE [LARGE SCALE GENOMIC DNA]</scope>
    <source>
        <strain evidence="13">NK-2021</strain>
    </source>
</reference>
<evidence type="ECO:0000256" key="11">
    <source>
        <dbReference type="ARBA" id="ARBA00023136"/>
    </source>
</evidence>
<keyword evidence="5" id="KW-0479">Metal-binding</keyword>
<feature type="region of interest" description="Disordered" evidence="12">
    <location>
        <begin position="218"/>
        <end position="294"/>
    </location>
</feature>
<keyword evidence="14" id="KW-1185">Reference proteome</keyword>
<organism evidence="13 14">
    <name type="scientific">Phrynosoma platyrhinos</name>
    <name type="common">Desert horned lizard</name>
    <dbReference type="NCBI Taxonomy" id="52577"/>
    <lineage>
        <taxon>Eukaryota</taxon>
        <taxon>Metazoa</taxon>
        <taxon>Chordata</taxon>
        <taxon>Craniata</taxon>
        <taxon>Vertebrata</taxon>
        <taxon>Euteleostomi</taxon>
        <taxon>Lepidosauria</taxon>
        <taxon>Squamata</taxon>
        <taxon>Bifurcata</taxon>
        <taxon>Unidentata</taxon>
        <taxon>Episquamata</taxon>
        <taxon>Toxicofera</taxon>
        <taxon>Iguania</taxon>
        <taxon>Phrynosomatidae</taxon>
        <taxon>Phrynosomatinae</taxon>
        <taxon>Phrynosoma</taxon>
    </lineage>
</organism>
<keyword evidence="6" id="KW-0256">Endoplasmic reticulum</keyword>
<dbReference type="Proteomes" id="UP000826234">
    <property type="component" value="Unassembled WGS sequence"/>
</dbReference>
<dbReference type="InterPro" id="IPR036396">
    <property type="entry name" value="Cyt_P450_sf"/>
</dbReference>
<sequence>MVLDSEVVGTGWCSAPAISLATLRLSTRLSFQEAWLAFLPLEATAAAILRLLSAPSGLSPPGELHRCPSVELFLAQQSPHKRIVFSNGETWKQLRRFALTTLRNFGMGKKSIEERIQEEAQYLLEQLQDTKGHSPGGRLPKQRIADFFCFCGGSASVPLEQGTLRGLVASRNPEREKIQYRWESPEGVTFWLNRKRIKIASPEQANLFLRECMGRRRKETKKKDESSQNTDDEEGHENNLLGASASQSLEKVPEELVGLDELSEEESEEELKDGDESNFKVTTVRLGQEEYFDN</sequence>
<evidence type="ECO:0000256" key="8">
    <source>
        <dbReference type="ARBA" id="ARBA00023002"/>
    </source>
</evidence>
<dbReference type="InterPro" id="IPR050182">
    <property type="entry name" value="Cytochrome_P450_fam2"/>
</dbReference>
<evidence type="ECO:0000256" key="4">
    <source>
        <dbReference type="ARBA" id="ARBA00012109"/>
    </source>
</evidence>
<accession>A0ABQ7SSD7</accession>
<dbReference type="InterPro" id="IPR001128">
    <property type="entry name" value="Cyt_P450"/>
</dbReference>
<evidence type="ECO:0000256" key="2">
    <source>
        <dbReference type="ARBA" id="ARBA00004406"/>
    </source>
</evidence>
<dbReference type="PANTHER" id="PTHR24300">
    <property type="entry name" value="CYTOCHROME P450 508A4-RELATED"/>
    <property type="match status" value="1"/>
</dbReference>
<protein>
    <recommendedName>
        <fullName evidence="4">unspecific monooxygenase</fullName>
        <ecNumber evidence="4">1.14.14.1</ecNumber>
    </recommendedName>
</protein>
<evidence type="ECO:0000256" key="10">
    <source>
        <dbReference type="ARBA" id="ARBA00023033"/>
    </source>
</evidence>
<dbReference type="PANTHER" id="PTHR24300:SF356">
    <property type="entry name" value="CYTOCHROME P450 2E1"/>
    <property type="match status" value="1"/>
</dbReference>
<evidence type="ECO:0000313" key="14">
    <source>
        <dbReference type="Proteomes" id="UP000826234"/>
    </source>
</evidence>
<dbReference type="Pfam" id="PF00067">
    <property type="entry name" value="p450"/>
    <property type="match status" value="1"/>
</dbReference>
<evidence type="ECO:0000256" key="6">
    <source>
        <dbReference type="ARBA" id="ARBA00022824"/>
    </source>
</evidence>
<gene>
    <name evidence="13" type="ORF">JD844_020198</name>
</gene>
<evidence type="ECO:0000256" key="7">
    <source>
        <dbReference type="ARBA" id="ARBA00022848"/>
    </source>
</evidence>
<keyword evidence="9" id="KW-0408">Iron</keyword>
<name>A0ABQ7SSD7_PHRPL</name>
<evidence type="ECO:0000256" key="9">
    <source>
        <dbReference type="ARBA" id="ARBA00023004"/>
    </source>
</evidence>
<comment type="caution">
    <text evidence="13">The sequence shown here is derived from an EMBL/GenBank/DDBJ whole genome shotgun (WGS) entry which is preliminary data.</text>
</comment>
<dbReference type="EC" id="1.14.14.1" evidence="4"/>
<evidence type="ECO:0000256" key="3">
    <source>
        <dbReference type="ARBA" id="ARBA00010617"/>
    </source>
</evidence>
<dbReference type="Gene3D" id="1.10.630.10">
    <property type="entry name" value="Cytochrome P450"/>
    <property type="match status" value="1"/>
</dbReference>
<keyword evidence="7" id="KW-0492">Microsome</keyword>
<dbReference type="SUPFAM" id="SSF48264">
    <property type="entry name" value="Cytochrome P450"/>
    <property type="match status" value="1"/>
</dbReference>
<keyword evidence="10" id="KW-0503">Monooxygenase</keyword>
<evidence type="ECO:0000256" key="1">
    <source>
        <dbReference type="ARBA" id="ARBA00004174"/>
    </source>
</evidence>
<dbReference type="EMBL" id="JAIPUX010003289">
    <property type="protein sequence ID" value="KAH0620192.1"/>
    <property type="molecule type" value="Genomic_DNA"/>
</dbReference>